<reference evidence="5 6" key="1">
    <citation type="submission" date="2019-12" db="EMBL/GenBank/DDBJ databases">
        <title>The whole genome sequencing of a strain isolated from a Mars analog, Dalangtan Playa.</title>
        <authorList>
            <person name="Huang T."/>
        </authorList>
    </citation>
    <scope>NUCLEOTIDE SEQUENCE [LARGE SCALE GENOMIC DNA]</scope>
    <source>
        <strain evidence="5 6">DP4-553-S</strain>
    </source>
</reference>
<sequence length="305" mass="32828">MDVKKRQLVTEETNYSSRKIDEMDSEEILTLINEEDSSVASAVKQQIPNIHKAVDLIVASIKNGGRLFYVGAGTSGRLGVLDASECPPTYNTPANLVKGLIAGGYYALVHSLEGVEDNENQTAEDLADEELCSADVVVGIAASGSTPYVVGALKYAGIMDAGTVSISCNPGSVISDYADVAIETITGPEVVTGSTRMKAGTAQKMVLNMMSTTTMIKLGKVYQNYMVDLQASNEKLRRRACRILSKLTSVSESVAYSKLSESEWSIKEALVMLEANVSRSISRKYLEENDGFVAKAINSARQEVD</sequence>
<accession>A0ABX7VXY5</accession>
<dbReference type="HAMAP" id="MF_00068">
    <property type="entry name" value="MurQ"/>
    <property type="match status" value="1"/>
</dbReference>
<evidence type="ECO:0000259" key="4">
    <source>
        <dbReference type="PROSITE" id="PS51464"/>
    </source>
</evidence>
<comment type="function">
    <text evidence="3">Specifically catalyzes the cleavage of the D-lactyl ether substituent of MurNAc 6-phosphate, producing GlcNAc 6-phosphate and D-lactate.</text>
</comment>
<dbReference type="Pfam" id="PF22645">
    <property type="entry name" value="GKRP_SIS_N"/>
    <property type="match status" value="1"/>
</dbReference>
<evidence type="ECO:0000313" key="6">
    <source>
        <dbReference type="Proteomes" id="UP000665043"/>
    </source>
</evidence>
<keyword evidence="2 3" id="KW-0119">Carbohydrate metabolism</keyword>
<comment type="subunit">
    <text evidence="3">Homodimer.</text>
</comment>
<name>A0ABX7VXY5_9BACI</name>
<dbReference type="EC" id="4.2.1.126" evidence="3"/>
<dbReference type="RefSeq" id="WP_209365560.1">
    <property type="nucleotide sequence ID" value="NZ_CP046956.1"/>
</dbReference>
<evidence type="ECO:0000256" key="3">
    <source>
        <dbReference type="HAMAP-Rule" id="MF_00068"/>
    </source>
</evidence>
<comment type="miscellaneous">
    <text evidence="3">A lyase-type mechanism (elimination/hydration) is suggested for the cleavage of the lactyl ether bond of MurNAc 6-phosphate, with the formation of an alpha,beta-unsaturated aldehyde intermediate with (E)-stereochemistry, followed by the syn addition of water to give product.</text>
</comment>
<evidence type="ECO:0000313" key="5">
    <source>
        <dbReference type="EMBL" id="QTN00424.1"/>
    </source>
</evidence>
<feature type="active site" evidence="3">
    <location>
        <position position="116"/>
    </location>
</feature>
<dbReference type="Proteomes" id="UP000665043">
    <property type="component" value="Chromosome"/>
</dbReference>
<protein>
    <recommendedName>
        <fullName evidence="3">N-acetylmuramic acid 6-phosphate etherase</fullName>
        <shortName evidence="3">MurNAc-6-P etherase</shortName>
        <ecNumber evidence="3">4.2.1.126</ecNumber>
    </recommendedName>
    <alternativeName>
        <fullName evidence="3">N-acetylmuramic acid 6-phosphate hydrolase</fullName>
    </alternativeName>
    <alternativeName>
        <fullName evidence="3">N-acetylmuramic acid 6-phosphate lyase</fullName>
    </alternativeName>
</protein>
<dbReference type="InterPro" id="IPR005488">
    <property type="entry name" value="Etherase_MurQ"/>
</dbReference>
<evidence type="ECO:0000256" key="2">
    <source>
        <dbReference type="ARBA" id="ARBA00023277"/>
    </source>
</evidence>
<dbReference type="EMBL" id="CP046956">
    <property type="protein sequence ID" value="QTN00424.1"/>
    <property type="molecule type" value="Genomic_DNA"/>
</dbReference>
<dbReference type="CDD" id="cd05007">
    <property type="entry name" value="SIS_Etherase"/>
    <property type="match status" value="1"/>
</dbReference>
<dbReference type="InterPro" id="IPR040190">
    <property type="entry name" value="MURQ/GCKR"/>
</dbReference>
<dbReference type="Gene3D" id="1.10.8.1080">
    <property type="match status" value="1"/>
</dbReference>
<dbReference type="PANTHER" id="PTHR10088">
    <property type="entry name" value="GLUCOKINASE REGULATORY PROTEIN"/>
    <property type="match status" value="1"/>
</dbReference>
<organism evidence="5 6">
    <name type="scientific">Sediminibacillus dalangtanensis</name>
    <dbReference type="NCBI Taxonomy" id="2729421"/>
    <lineage>
        <taxon>Bacteria</taxon>
        <taxon>Bacillati</taxon>
        <taxon>Bacillota</taxon>
        <taxon>Bacilli</taxon>
        <taxon>Bacillales</taxon>
        <taxon>Bacillaceae</taxon>
        <taxon>Sediminibacillus</taxon>
    </lineage>
</organism>
<dbReference type="PANTHER" id="PTHR10088:SF4">
    <property type="entry name" value="GLUCOKINASE REGULATORY PROTEIN"/>
    <property type="match status" value="1"/>
</dbReference>
<proteinExistence type="inferred from homology"/>
<dbReference type="InterPro" id="IPR005486">
    <property type="entry name" value="Glucokinase_regulatory_CS"/>
</dbReference>
<dbReference type="InterPro" id="IPR001347">
    <property type="entry name" value="SIS_dom"/>
</dbReference>
<dbReference type="SUPFAM" id="SSF53697">
    <property type="entry name" value="SIS domain"/>
    <property type="match status" value="1"/>
</dbReference>
<comment type="pathway">
    <text evidence="3">Amino-sugar metabolism; N-acetylmuramate degradation.</text>
</comment>
<feature type="domain" description="SIS" evidence="4">
    <location>
        <begin position="57"/>
        <end position="220"/>
    </location>
</feature>
<keyword evidence="1 3" id="KW-0456">Lyase</keyword>
<dbReference type="Pfam" id="PF20741">
    <property type="entry name" value="GKRP-like_C"/>
    <property type="match status" value="1"/>
</dbReference>
<dbReference type="NCBIfam" id="NF009222">
    <property type="entry name" value="PRK12570.1"/>
    <property type="match status" value="1"/>
</dbReference>
<gene>
    <name evidence="3 5" type="primary">murQ</name>
    <name evidence="5" type="ORF">ERJ70_14630</name>
</gene>
<dbReference type="GO" id="GO:0016829">
    <property type="term" value="F:lyase activity"/>
    <property type="evidence" value="ECO:0007669"/>
    <property type="project" value="UniProtKB-KW"/>
</dbReference>
<dbReference type="InterPro" id="IPR046348">
    <property type="entry name" value="SIS_dom_sf"/>
</dbReference>
<dbReference type="PROSITE" id="PS01272">
    <property type="entry name" value="GCKR"/>
    <property type="match status" value="1"/>
</dbReference>
<dbReference type="PROSITE" id="PS51464">
    <property type="entry name" value="SIS"/>
    <property type="match status" value="1"/>
</dbReference>
<dbReference type="InterPro" id="IPR000408">
    <property type="entry name" value="Reg_chr_condens"/>
</dbReference>
<evidence type="ECO:0000256" key="1">
    <source>
        <dbReference type="ARBA" id="ARBA00023239"/>
    </source>
</evidence>
<feature type="active site" description="Proton donor" evidence="3">
    <location>
        <position position="85"/>
    </location>
</feature>
<dbReference type="PROSITE" id="PS50012">
    <property type="entry name" value="RCC1_3"/>
    <property type="match status" value="1"/>
</dbReference>
<dbReference type="NCBIfam" id="NF003915">
    <property type="entry name" value="PRK05441.1"/>
    <property type="match status" value="1"/>
</dbReference>
<keyword evidence="6" id="KW-1185">Reference proteome</keyword>
<dbReference type="NCBIfam" id="TIGR00274">
    <property type="entry name" value="N-acetylmuramic acid 6-phosphate etherase"/>
    <property type="match status" value="1"/>
</dbReference>
<comment type="catalytic activity">
    <reaction evidence="3">
        <text>N-acetyl-D-muramate 6-phosphate + H2O = N-acetyl-D-glucosamine 6-phosphate + (R)-lactate</text>
        <dbReference type="Rhea" id="RHEA:26410"/>
        <dbReference type="ChEBI" id="CHEBI:15377"/>
        <dbReference type="ChEBI" id="CHEBI:16004"/>
        <dbReference type="ChEBI" id="CHEBI:57513"/>
        <dbReference type="ChEBI" id="CHEBI:58722"/>
        <dbReference type="EC" id="4.2.1.126"/>
    </reaction>
</comment>
<comment type="similarity">
    <text evidence="3">Belongs to the GCKR-like family. MurNAc-6-P etherase subfamily.</text>
</comment>
<dbReference type="Gene3D" id="3.40.50.10490">
    <property type="entry name" value="Glucose-6-phosphate isomerase like protein, domain 1"/>
    <property type="match status" value="1"/>
</dbReference>